<evidence type="ECO:0000313" key="4">
    <source>
        <dbReference type="Proteomes" id="UP000281549"/>
    </source>
</evidence>
<evidence type="ECO:0000313" key="1">
    <source>
        <dbReference type="EMBL" id="EPZ36482.1"/>
    </source>
</evidence>
<dbReference type="Proteomes" id="UP000030755">
    <property type="component" value="Unassembled WGS sequence"/>
</dbReference>
<evidence type="ECO:0000313" key="3">
    <source>
        <dbReference type="Proteomes" id="UP000030755"/>
    </source>
</evidence>
<dbReference type="Proteomes" id="UP000281549">
    <property type="component" value="Unassembled WGS sequence"/>
</dbReference>
<reference evidence="1 3" key="1">
    <citation type="journal article" date="2013" name="Curr. Biol.">
        <title>Shared signatures of parasitism and phylogenomics unite Cryptomycota and microsporidia.</title>
        <authorList>
            <person name="James T.Y."/>
            <person name="Pelin A."/>
            <person name="Bonen L."/>
            <person name="Ahrendt S."/>
            <person name="Sain D."/>
            <person name="Corradi N."/>
            <person name="Stajich J.E."/>
        </authorList>
    </citation>
    <scope>NUCLEOTIDE SEQUENCE [LARGE SCALE GENOMIC DNA]</scope>
    <source>
        <strain evidence="1">CSF55</strain>
        <strain evidence="1">CSF55</strain>
    </source>
</reference>
<evidence type="ECO:0000313" key="2">
    <source>
        <dbReference type="EMBL" id="RKP17400.1"/>
    </source>
</evidence>
<reference evidence="4" key="2">
    <citation type="journal article" date="2018" name="Nat. Microbiol.">
        <title>Leveraging single-cell genomics to expand the fungal tree of life.</title>
        <authorList>
            <person name="Ahrendt S.R."/>
            <person name="Quandt C.A."/>
            <person name="Ciobanu D."/>
            <person name="Clum A."/>
            <person name="Salamov A."/>
            <person name="Andreopoulos B."/>
            <person name="Cheng J.F."/>
            <person name="Woyke T."/>
            <person name="Pelin A."/>
            <person name="Henrissat B."/>
            <person name="Reynolds N.K."/>
            <person name="Benny G.L."/>
            <person name="Smith M.E."/>
            <person name="James T.Y."/>
            <person name="Grigoriev I.V."/>
        </authorList>
    </citation>
    <scope>NUCLEOTIDE SEQUENCE [LARGE SCALE GENOMIC DNA]</scope>
    <source>
        <strain evidence="4">CSF55</strain>
    </source>
</reference>
<gene>
    <name evidence="1" type="ORF">O9G_006201</name>
    <name evidence="2" type="ORF">ROZALSC1DRAFT_30785</name>
</gene>
<dbReference type="AlphaFoldDB" id="A0A075B1M0"/>
<dbReference type="HOGENOM" id="CLU_2777352_0_0_1"/>
<reference evidence="2" key="3">
    <citation type="submission" date="2018-08" db="EMBL/GenBank/DDBJ databases">
        <title>Leveraging single-cell genomics to expand the Fungal Tree of Life.</title>
        <authorList>
            <consortium name="DOE Joint Genome Institute"/>
            <person name="Ahrendt S.R."/>
            <person name="Quandt C.A."/>
            <person name="Ciobanu D."/>
            <person name="Clum A."/>
            <person name="Salamov A."/>
            <person name="Andreopoulos B."/>
            <person name="Cheng J.-F."/>
            <person name="Woyke T."/>
            <person name="Pelin A."/>
            <person name="Henrissat B."/>
            <person name="Reynolds N."/>
            <person name="Benny G.L."/>
            <person name="Smith M.E."/>
            <person name="James T.Y."/>
            <person name="Grigoriev I.V."/>
        </authorList>
    </citation>
    <scope>NUCLEOTIDE SEQUENCE</scope>
    <source>
        <strain evidence="2">CSF55</strain>
    </source>
</reference>
<accession>A0A075B1M0</accession>
<dbReference type="EMBL" id="KE560554">
    <property type="protein sequence ID" value="EPZ36482.1"/>
    <property type="molecule type" value="Genomic_DNA"/>
</dbReference>
<sequence>MKEYSLKIKKPLVTKSESNINLRAQIKLAPLTGVSEKSSIMKSSELDDLLKKHQQKRTSVEQIKRTLNL</sequence>
<protein>
    <submittedName>
        <fullName evidence="1">Uncharacterized protein</fullName>
    </submittedName>
</protein>
<name>A0A075B1M0_ROZAC</name>
<keyword evidence="3" id="KW-1185">Reference proteome</keyword>
<dbReference type="EMBL" id="ML005859">
    <property type="protein sequence ID" value="RKP17400.1"/>
    <property type="molecule type" value="Genomic_DNA"/>
</dbReference>
<organism evidence="1 3">
    <name type="scientific">Rozella allomycis (strain CSF55)</name>
    <dbReference type="NCBI Taxonomy" id="988480"/>
    <lineage>
        <taxon>Eukaryota</taxon>
        <taxon>Fungi</taxon>
        <taxon>Fungi incertae sedis</taxon>
        <taxon>Cryptomycota</taxon>
        <taxon>Cryptomycota incertae sedis</taxon>
        <taxon>Rozella</taxon>
    </lineage>
</organism>
<proteinExistence type="predicted"/>